<dbReference type="GO" id="GO:0022857">
    <property type="term" value="F:transmembrane transporter activity"/>
    <property type="evidence" value="ECO:0007669"/>
    <property type="project" value="InterPro"/>
</dbReference>
<dbReference type="Gene3D" id="1.20.1250.20">
    <property type="entry name" value="MFS general substrate transporter like domains"/>
    <property type="match status" value="2"/>
</dbReference>
<accession>A0A316TIQ5</accession>
<evidence type="ECO:0000256" key="1">
    <source>
        <dbReference type="ARBA" id="ARBA00004651"/>
    </source>
</evidence>
<feature type="transmembrane region" description="Helical" evidence="5">
    <location>
        <begin position="363"/>
        <end position="383"/>
    </location>
</feature>
<keyword evidence="3 5" id="KW-1133">Transmembrane helix</keyword>
<dbReference type="OrthoDB" id="5317164at2"/>
<evidence type="ECO:0000256" key="5">
    <source>
        <dbReference type="SAM" id="Phobius"/>
    </source>
</evidence>
<feature type="transmembrane region" description="Helical" evidence="5">
    <location>
        <begin position="77"/>
        <end position="95"/>
    </location>
</feature>
<dbReference type="GO" id="GO:0005886">
    <property type="term" value="C:plasma membrane"/>
    <property type="evidence" value="ECO:0007669"/>
    <property type="project" value="UniProtKB-SubCell"/>
</dbReference>
<reference evidence="7 8" key="1">
    <citation type="submission" date="2018-05" db="EMBL/GenBank/DDBJ databases">
        <title>Nocardioides silvaticus genome.</title>
        <authorList>
            <person name="Li C."/>
            <person name="Wang G."/>
        </authorList>
    </citation>
    <scope>NUCLEOTIDE SEQUENCE [LARGE SCALE GENOMIC DNA]</scope>
    <source>
        <strain evidence="7 8">CCTCC AB 2018079</strain>
    </source>
</reference>
<dbReference type="Pfam" id="PF07690">
    <property type="entry name" value="MFS_1"/>
    <property type="match status" value="1"/>
</dbReference>
<feature type="transmembrane region" description="Helical" evidence="5">
    <location>
        <begin position="208"/>
        <end position="232"/>
    </location>
</feature>
<dbReference type="InterPro" id="IPR020846">
    <property type="entry name" value="MFS_dom"/>
</dbReference>
<dbReference type="PANTHER" id="PTHR23523:SF2">
    <property type="entry name" value="2-NITROIMIDAZOLE TRANSPORTER"/>
    <property type="match status" value="1"/>
</dbReference>
<sequence>MAGTRGQRVLLVVGIVVLGFNLRPAAVSVGPVLDEVRTQLGMSPVAVGVLTSLPVLAFALFGGAAPWLAGKVGVHRLTLLSLVGVVVGLGLRALVDSVPLFLVLSLLALAGMAAGNVVLPSLVKLHFPDRVGLFTSLYTTALAVGLTSSSALTVPLSDAGGSWRWGLAAWAATALVAAVPWLGLLRHDATLGRQRRSVGLLDIARTRLGWAMATTFALQSTQAYIIFGWFALLFRDSGYTAAQAGLLLGLVTGISIPLSFLVPYAAGRMHNHTVLLIALLSCYAIGYTGLLLTPGTATWLWAAFVGAGTSIFPLVLAQIGLRSRSAEGTAALSGFTQSIGYLLAAPGPFVVGVLHDRTDGWDVPLLFLLGLTVLLAGTALLVARDQHVEDQLVNERQRGTSLP</sequence>
<protein>
    <submittedName>
        <fullName evidence="7">MFS transporter</fullName>
    </submittedName>
</protein>
<feature type="transmembrane region" description="Helical" evidence="5">
    <location>
        <begin position="101"/>
        <end position="119"/>
    </location>
</feature>
<feature type="transmembrane region" description="Helical" evidence="5">
    <location>
        <begin position="298"/>
        <end position="317"/>
    </location>
</feature>
<keyword evidence="2 5" id="KW-0812">Transmembrane</keyword>
<dbReference type="InterPro" id="IPR052524">
    <property type="entry name" value="MFS_Cyanate_Porter"/>
</dbReference>
<proteinExistence type="predicted"/>
<feature type="transmembrane region" description="Helical" evidence="5">
    <location>
        <begin position="165"/>
        <end position="187"/>
    </location>
</feature>
<feature type="transmembrane region" description="Helical" evidence="5">
    <location>
        <begin position="273"/>
        <end position="292"/>
    </location>
</feature>
<keyword evidence="4 5" id="KW-0472">Membrane</keyword>
<evidence type="ECO:0000256" key="2">
    <source>
        <dbReference type="ARBA" id="ARBA00022692"/>
    </source>
</evidence>
<feature type="transmembrane region" description="Helical" evidence="5">
    <location>
        <begin position="131"/>
        <end position="153"/>
    </location>
</feature>
<dbReference type="AlphaFoldDB" id="A0A316TIQ5"/>
<evidence type="ECO:0000259" key="6">
    <source>
        <dbReference type="PROSITE" id="PS50850"/>
    </source>
</evidence>
<dbReference type="PANTHER" id="PTHR23523">
    <property type="match status" value="1"/>
</dbReference>
<evidence type="ECO:0000256" key="3">
    <source>
        <dbReference type="ARBA" id="ARBA00022989"/>
    </source>
</evidence>
<gene>
    <name evidence="7" type="ORF">DJ010_09305</name>
</gene>
<feature type="domain" description="Major facilitator superfamily (MFS) profile" evidence="6">
    <location>
        <begin position="7"/>
        <end position="387"/>
    </location>
</feature>
<keyword evidence="8" id="KW-1185">Reference proteome</keyword>
<comment type="caution">
    <text evidence="7">The sequence shown here is derived from an EMBL/GenBank/DDBJ whole genome shotgun (WGS) entry which is preliminary data.</text>
</comment>
<evidence type="ECO:0000313" key="7">
    <source>
        <dbReference type="EMBL" id="PWN03431.1"/>
    </source>
</evidence>
<name>A0A316TIQ5_9ACTN</name>
<dbReference type="EMBL" id="QGDD01000003">
    <property type="protein sequence ID" value="PWN03431.1"/>
    <property type="molecule type" value="Genomic_DNA"/>
</dbReference>
<feature type="transmembrane region" description="Helical" evidence="5">
    <location>
        <begin position="329"/>
        <end position="351"/>
    </location>
</feature>
<dbReference type="InterPro" id="IPR036259">
    <property type="entry name" value="MFS_trans_sf"/>
</dbReference>
<evidence type="ECO:0000256" key="4">
    <source>
        <dbReference type="ARBA" id="ARBA00023136"/>
    </source>
</evidence>
<dbReference type="InterPro" id="IPR011701">
    <property type="entry name" value="MFS"/>
</dbReference>
<comment type="subcellular location">
    <subcellularLocation>
        <location evidence="1">Cell membrane</location>
        <topology evidence="1">Multi-pass membrane protein</topology>
    </subcellularLocation>
</comment>
<organism evidence="7 8">
    <name type="scientific">Nocardioides silvaticus</name>
    <dbReference type="NCBI Taxonomy" id="2201891"/>
    <lineage>
        <taxon>Bacteria</taxon>
        <taxon>Bacillati</taxon>
        <taxon>Actinomycetota</taxon>
        <taxon>Actinomycetes</taxon>
        <taxon>Propionibacteriales</taxon>
        <taxon>Nocardioidaceae</taxon>
        <taxon>Nocardioides</taxon>
    </lineage>
</organism>
<feature type="transmembrane region" description="Helical" evidence="5">
    <location>
        <begin position="44"/>
        <end position="65"/>
    </location>
</feature>
<feature type="transmembrane region" description="Helical" evidence="5">
    <location>
        <begin position="244"/>
        <end position="266"/>
    </location>
</feature>
<dbReference type="SUPFAM" id="SSF103473">
    <property type="entry name" value="MFS general substrate transporter"/>
    <property type="match status" value="1"/>
</dbReference>
<dbReference type="PROSITE" id="PS50850">
    <property type="entry name" value="MFS"/>
    <property type="match status" value="1"/>
</dbReference>
<dbReference type="Proteomes" id="UP000245507">
    <property type="component" value="Unassembled WGS sequence"/>
</dbReference>
<evidence type="ECO:0000313" key="8">
    <source>
        <dbReference type="Proteomes" id="UP000245507"/>
    </source>
</evidence>